<evidence type="ECO:0000313" key="1">
    <source>
        <dbReference type="EMBL" id="ETV75433.1"/>
    </source>
</evidence>
<name>W4G904_APHAT</name>
<dbReference type="OrthoDB" id="122031at2759"/>
<organism evidence="1">
    <name type="scientific">Aphanomyces astaci</name>
    <name type="common">Crayfish plague agent</name>
    <dbReference type="NCBI Taxonomy" id="112090"/>
    <lineage>
        <taxon>Eukaryota</taxon>
        <taxon>Sar</taxon>
        <taxon>Stramenopiles</taxon>
        <taxon>Oomycota</taxon>
        <taxon>Saprolegniomycetes</taxon>
        <taxon>Saprolegniales</taxon>
        <taxon>Verrucalvaceae</taxon>
        <taxon>Aphanomyces</taxon>
    </lineage>
</organism>
<accession>W4G904</accession>
<dbReference type="RefSeq" id="XP_009835067.1">
    <property type="nucleotide sequence ID" value="XM_009836765.1"/>
</dbReference>
<dbReference type="AlphaFoldDB" id="W4G904"/>
<dbReference type="GeneID" id="20812271"/>
<sequence>MSRLMAELEEQCRRQDVLVEQLHAPNPVVQRHHQGVDAQVHAPVRGVRREVNITNAQRLGGAQIQRAPLSACIDPLSVERIVYWGIGKASHEVTEED</sequence>
<proteinExistence type="predicted"/>
<dbReference type="VEuPathDB" id="FungiDB:H257_10275"/>
<dbReference type="EMBL" id="KI913140">
    <property type="protein sequence ID" value="ETV75433.1"/>
    <property type="molecule type" value="Genomic_DNA"/>
</dbReference>
<protein>
    <submittedName>
        <fullName evidence="1">Uncharacterized protein</fullName>
    </submittedName>
</protein>
<reference evidence="1" key="1">
    <citation type="submission" date="2013-12" db="EMBL/GenBank/DDBJ databases">
        <title>The Genome Sequence of Aphanomyces astaci APO3.</title>
        <authorList>
            <consortium name="The Broad Institute Genomics Platform"/>
            <person name="Russ C."/>
            <person name="Tyler B."/>
            <person name="van West P."/>
            <person name="Dieguez-Uribeondo J."/>
            <person name="Young S.K."/>
            <person name="Zeng Q."/>
            <person name="Gargeya S."/>
            <person name="Fitzgerald M."/>
            <person name="Abouelleil A."/>
            <person name="Alvarado L."/>
            <person name="Chapman S.B."/>
            <person name="Gainer-Dewar J."/>
            <person name="Goldberg J."/>
            <person name="Griggs A."/>
            <person name="Gujja S."/>
            <person name="Hansen M."/>
            <person name="Howarth C."/>
            <person name="Imamovic A."/>
            <person name="Ireland A."/>
            <person name="Larimer J."/>
            <person name="McCowan C."/>
            <person name="Murphy C."/>
            <person name="Pearson M."/>
            <person name="Poon T.W."/>
            <person name="Priest M."/>
            <person name="Roberts A."/>
            <person name="Saif S."/>
            <person name="Shea T."/>
            <person name="Sykes S."/>
            <person name="Wortman J."/>
            <person name="Nusbaum C."/>
            <person name="Birren B."/>
        </authorList>
    </citation>
    <scope>NUCLEOTIDE SEQUENCE [LARGE SCALE GENOMIC DNA]</scope>
    <source>
        <strain evidence="1">APO3</strain>
    </source>
</reference>
<gene>
    <name evidence="1" type="ORF">H257_10275</name>
</gene>